<dbReference type="InterPro" id="IPR006043">
    <property type="entry name" value="NCS2"/>
</dbReference>
<sequence length="427" mass="45627">MPYNKEHSKLRTEGNLRTELTAGIIGYLTTVYIVVVNGSILSEAGITLESGMLATILASFLGTLLMGLLGKLPLLLIPGMGINALFAYSIVEGTGLTFQEGLAAVLIAAVVFLITAFSKLGVILKEAIPDALKHAISVGLGFFLILIGLEKSGIVISGENTIIAIGEFSSPNVIASLLTLFFAIFLFMRSVPANFLITMIGGTVLAFFLGTVEEGSEAVNVGIQDILFIPSFSAINDLSFWLAVFPLALILIFENMGLINGQLHMLKKNSSYNRAYKITAFSTLTCAFLGTSPTVSAAENAAVITSNGKTGKAAITASLLFLATIFIIPWISMIPNSAISPILIIVGVLMAINIRYIPTDDLSEALPAFLIVVMIPFTYSIADGMAFGFIAYPIVKIALGRFKELPMPLIVISLLFLFDFVMKIIGF</sequence>
<keyword evidence="5 7" id="KW-1133">Transmembrane helix</keyword>
<feature type="transmembrane region" description="Helical" evidence="7">
    <location>
        <begin position="46"/>
        <end position="65"/>
    </location>
</feature>
<keyword evidence="6 7" id="KW-0472">Membrane</keyword>
<reference evidence="8 9" key="1">
    <citation type="submission" date="2017-08" db="EMBL/GenBank/DDBJ databases">
        <title>Virgibacillus indicus sp. nov. and Virgibacillus profoundi sp. nov, two moderately halophilic bacteria isolated from marine sediment by using the Microfluidic Streak Plate.</title>
        <authorList>
            <person name="Xu B."/>
            <person name="Hu B."/>
            <person name="Wang J."/>
            <person name="Zhu Y."/>
            <person name="Huang L."/>
            <person name="Du W."/>
            <person name="Huang Y."/>
        </authorList>
    </citation>
    <scope>NUCLEOTIDE SEQUENCE [LARGE SCALE GENOMIC DNA]</scope>
    <source>
        <strain evidence="8 9">IO3-P2-C2</strain>
    </source>
</reference>
<dbReference type="InterPro" id="IPR045018">
    <property type="entry name" value="Azg-like"/>
</dbReference>
<feature type="transmembrane region" description="Helical" evidence="7">
    <location>
        <begin position="103"/>
        <end position="124"/>
    </location>
</feature>
<evidence type="ECO:0000256" key="1">
    <source>
        <dbReference type="ARBA" id="ARBA00004141"/>
    </source>
</evidence>
<organism evidence="8 9">
    <name type="scientific">Virgibacillus indicus</name>
    <dbReference type="NCBI Taxonomy" id="2024554"/>
    <lineage>
        <taxon>Bacteria</taxon>
        <taxon>Bacillati</taxon>
        <taxon>Bacillota</taxon>
        <taxon>Bacilli</taxon>
        <taxon>Bacillales</taxon>
        <taxon>Bacillaceae</taxon>
        <taxon>Virgibacillus</taxon>
    </lineage>
</organism>
<protein>
    <submittedName>
        <fullName evidence="8">Permease</fullName>
    </submittedName>
</protein>
<dbReference type="PANTHER" id="PTHR43337:SF2">
    <property type="entry name" value="XANTHINE_URACIL PERMEASE"/>
    <property type="match status" value="1"/>
</dbReference>
<dbReference type="EMBL" id="NPMS01000001">
    <property type="protein sequence ID" value="OZU90358.1"/>
    <property type="molecule type" value="Genomic_DNA"/>
</dbReference>
<dbReference type="PANTHER" id="PTHR43337">
    <property type="entry name" value="XANTHINE/URACIL PERMEASE C887.17-RELATED"/>
    <property type="match status" value="1"/>
</dbReference>
<feature type="transmembrane region" description="Helical" evidence="7">
    <location>
        <begin position="407"/>
        <end position="426"/>
    </location>
</feature>
<keyword evidence="4 7" id="KW-0812">Transmembrane</keyword>
<evidence type="ECO:0000256" key="5">
    <source>
        <dbReference type="ARBA" id="ARBA00022989"/>
    </source>
</evidence>
<feature type="transmembrane region" description="Helical" evidence="7">
    <location>
        <begin position="232"/>
        <end position="253"/>
    </location>
</feature>
<evidence type="ECO:0000313" key="8">
    <source>
        <dbReference type="EMBL" id="OZU90358.1"/>
    </source>
</evidence>
<feature type="transmembrane region" description="Helical" evidence="7">
    <location>
        <begin position="169"/>
        <end position="188"/>
    </location>
</feature>
<keyword evidence="3" id="KW-0813">Transport</keyword>
<feature type="transmembrane region" description="Helical" evidence="7">
    <location>
        <begin position="72"/>
        <end position="91"/>
    </location>
</feature>
<accession>A0A265NE94</accession>
<feature type="transmembrane region" description="Helical" evidence="7">
    <location>
        <begin position="195"/>
        <end position="212"/>
    </location>
</feature>
<keyword evidence="9" id="KW-1185">Reference proteome</keyword>
<feature type="transmembrane region" description="Helical" evidence="7">
    <location>
        <begin position="338"/>
        <end position="357"/>
    </location>
</feature>
<comment type="subcellular location">
    <subcellularLocation>
        <location evidence="1">Membrane</location>
        <topology evidence="1">Multi-pass membrane protein</topology>
    </subcellularLocation>
</comment>
<feature type="transmembrane region" description="Helical" evidence="7">
    <location>
        <begin position="274"/>
        <end position="293"/>
    </location>
</feature>
<evidence type="ECO:0000256" key="3">
    <source>
        <dbReference type="ARBA" id="ARBA00022448"/>
    </source>
</evidence>
<dbReference type="GO" id="GO:0005345">
    <property type="term" value="F:purine nucleobase transmembrane transporter activity"/>
    <property type="evidence" value="ECO:0007669"/>
    <property type="project" value="TreeGrafter"/>
</dbReference>
<dbReference type="GO" id="GO:0005886">
    <property type="term" value="C:plasma membrane"/>
    <property type="evidence" value="ECO:0007669"/>
    <property type="project" value="TreeGrafter"/>
</dbReference>
<name>A0A265NE94_9BACI</name>
<evidence type="ECO:0000313" key="9">
    <source>
        <dbReference type="Proteomes" id="UP000216498"/>
    </source>
</evidence>
<proteinExistence type="inferred from homology"/>
<dbReference type="Pfam" id="PF00860">
    <property type="entry name" value="Xan_ur_permease"/>
    <property type="match status" value="1"/>
</dbReference>
<dbReference type="Proteomes" id="UP000216498">
    <property type="component" value="Unassembled WGS sequence"/>
</dbReference>
<dbReference type="OrthoDB" id="9808458at2"/>
<dbReference type="RefSeq" id="WP_094883954.1">
    <property type="nucleotide sequence ID" value="NZ_NPMS01000001.1"/>
</dbReference>
<feature type="transmembrane region" description="Helical" evidence="7">
    <location>
        <begin position="131"/>
        <end position="149"/>
    </location>
</feature>
<gene>
    <name evidence="8" type="ORF">CIL03_04220</name>
</gene>
<feature type="transmembrane region" description="Helical" evidence="7">
    <location>
        <begin position="313"/>
        <end position="331"/>
    </location>
</feature>
<evidence type="ECO:0000256" key="2">
    <source>
        <dbReference type="ARBA" id="ARBA00005697"/>
    </source>
</evidence>
<comment type="caution">
    <text evidence="8">The sequence shown here is derived from an EMBL/GenBank/DDBJ whole genome shotgun (WGS) entry which is preliminary data.</text>
</comment>
<feature type="transmembrane region" description="Helical" evidence="7">
    <location>
        <begin position="20"/>
        <end position="40"/>
    </location>
</feature>
<evidence type="ECO:0000256" key="7">
    <source>
        <dbReference type="SAM" id="Phobius"/>
    </source>
</evidence>
<evidence type="ECO:0000256" key="4">
    <source>
        <dbReference type="ARBA" id="ARBA00022692"/>
    </source>
</evidence>
<evidence type="ECO:0000256" key="6">
    <source>
        <dbReference type="ARBA" id="ARBA00023136"/>
    </source>
</evidence>
<comment type="similarity">
    <text evidence="2">Belongs to the nucleobase:cation symporter-2 (NCS2) (TC 2.A.40) family. Azg-like subfamily.</text>
</comment>
<feature type="transmembrane region" description="Helical" evidence="7">
    <location>
        <begin position="369"/>
        <end position="395"/>
    </location>
</feature>
<dbReference type="AlphaFoldDB" id="A0A265NE94"/>